<dbReference type="PROSITE" id="PS50168">
    <property type="entry name" value="DED"/>
    <property type="match status" value="1"/>
</dbReference>
<dbReference type="GO" id="GO:0042981">
    <property type="term" value="P:regulation of apoptotic process"/>
    <property type="evidence" value="ECO:0007669"/>
    <property type="project" value="InterPro"/>
</dbReference>
<feature type="domain" description="DED" evidence="2">
    <location>
        <begin position="16"/>
        <end position="77"/>
    </location>
</feature>
<organism evidence="3 4">
    <name type="scientific">Ridgeia piscesae</name>
    <name type="common">Tubeworm</name>
    <dbReference type="NCBI Taxonomy" id="27915"/>
    <lineage>
        <taxon>Eukaryota</taxon>
        <taxon>Metazoa</taxon>
        <taxon>Spiralia</taxon>
        <taxon>Lophotrochozoa</taxon>
        <taxon>Annelida</taxon>
        <taxon>Polychaeta</taxon>
        <taxon>Sedentaria</taxon>
        <taxon>Canalipalpata</taxon>
        <taxon>Sabellida</taxon>
        <taxon>Siboglinidae</taxon>
        <taxon>Ridgeia</taxon>
    </lineage>
</organism>
<comment type="caution">
    <text evidence="3">The sequence shown here is derived from an EMBL/GenBank/DDBJ whole genome shotgun (WGS) entry which is preliminary data.</text>
</comment>
<evidence type="ECO:0000259" key="2">
    <source>
        <dbReference type="PROSITE" id="PS50168"/>
    </source>
</evidence>
<gene>
    <name evidence="3" type="ORF">NP493_1442g00000</name>
</gene>
<dbReference type="Proteomes" id="UP001209878">
    <property type="component" value="Unassembled WGS sequence"/>
</dbReference>
<feature type="compositionally biased region" description="Basic and acidic residues" evidence="1">
    <location>
        <begin position="110"/>
        <end position="133"/>
    </location>
</feature>
<dbReference type="Gene3D" id="1.10.533.10">
    <property type="entry name" value="Death Domain, Fas"/>
    <property type="match status" value="1"/>
</dbReference>
<evidence type="ECO:0000256" key="1">
    <source>
        <dbReference type="SAM" id="MobiDB-lite"/>
    </source>
</evidence>
<accession>A0AAD9K358</accession>
<proteinExistence type="predicted"/>
<evidence type="ECO:0000313" key="4">
    <source>
        <dbReference type="Proteomes" id="UP001209878"/>
    </source>
</evidence>
<dbReference type="EMBL" id="JAODUO010001441">
    <property type="protein sequence ID" value="KAK2163892.1"/>
    <property type="molecule type" value="Genomic_DNA"/>
</dbReference>
<sequence length="133" mass="14788">MATTASKRNTSFKVSSYTRLLTHLSMELRRDDVNNIKFVCLLERGLSASRTDAVRSATDLLLELQKTGLISATNVGLPRGGSARHQATGPDHRRPQIQGRTQADGRLPCRHVDAGDVEEQQGRHRRGDDAERR</sequence>
<protein>
    <recommendedName>
        <fullName evidence="2">DED domain-containing protein</fullName>
    </recommendedName>
</protein>
<name>A0AAD9K358_RIDPI</name>
<feature type="region of interest" description="Disordered" evidence="1">
    <location>
        <begin position="73"/>
        <end position="133"/>
    </location>
</feature>
<keyword evidence="4" id="KW-1185">Reference proteome</keyword>
<dbReference type="SUPFAM" id="SSF47986">
    <property type="entry name" value="DEATH domain"/>
    <property type="match status" value="1"/>
</dbReference>
<dbReference type="InterPro" id="IPR001875">
    <property type="entry name" value="DED_dom"/>
</dbReference>
<dbReference type="AlphaFoldDB" id="A0AAD9K358"/>
<reference evidence="3" key="1">
    <citation type="journal article" date="2023" name="Mol. Biol. Evol.">
        <title>Third-Generation Sequencing Reveals the Adaptive Role of the Epigenome in Three Deep-Sea Polychaetes.</title>
        <authorList>
            <person name="Perez M."/>
            <person name="Aroh O."/>
            <person name="Sun Y."/>
            <person name="Lan Y."/>
            <person name="Juniper S.K."/>
            <person name="Young C.R."/>
            <person name="Angers B."/>
            <person name="Qian P.Y."/>
        </authorList>
    </citation>
    <scope>NUCLEOTIDE SEQUENCE</scope>
    <source>
        <strain evidence="3">R07B-5</strain>
    </source>
</reference>
<dbReference type="InterPro" id="IPR011029">
    <property type="entry name" value="DEATH-like_dom_sf"/>
</dbReference>
<evidence type="ECO:0000313" key="3">
    <source>
        <dbReference type="EMBL" id="KAK2163892.1"/>
    </source>
</evidence>